<evidence type="ECO:0000256" key="1">
    <source>
        <dbReference type="SAM" id="SignalP"/>
    </source>
</evidence>
<reference evidence="3" key="1">
    <citation type="journal article" date="2020" name="mSystems">
        <title>Genome- and Community-Level Interaction Insights into Carbon Utilization and Element Cycling Functions of Hydrothermarchaeota in Hydrothermal Sediment.</title>
        <authorList>
            <person name="Zhou Z."/>
            <person name="Liu Y."/>
            <person name="Xu W."/>
            <person name="Pan J."/>
            <person name="Luo Z.H."/>
            <person name="Li M."/>
        </authorList>
    </citation>
    <scope>NUCLEOTIDE SEQUENCE [LARGE SCALE GENOMIC DNA]</scope>
    <source>
        <strain evidence="3">HyVt-456</strain>
    </source>
</reference>
<comment type="caution">
    <text evidence="3">The sequence shown here is derived from an EMBL/GenBank/DDBJ whole genome shotgun (WGS) entry which is preliminary data.</text>
</comment>
<evidence type="ECO:0000313" key="3">
    <source>
        <dbReference type="EMBL" id="HED09636.1"/>
    </source>
</evidence>
<dbReference type="PANTHER" id="PTHR47786:SF2">
    <property type="entry name" value="GLYCOSYL HYDROLASE FAMILY 13 CATALYTIC DOMAIN-CONTAINING PROTEIN"/>
    <property type="match status" value="1"/>
</dbReference>
<dbReference type="Pfam" id="PF00128">
    <property type="entry name" value="Alpha-amylase"/>
    <property type="match status" value="2"/>
</dbReference>
<dbReference type="Gene3D" id="3.20.20.80">
    <property type="entry name" value="Glycosidases"/>
    <property type="match status" value="1"/>
</dbReference>
<dbReference type="Gene3D" id="2.60.40.1180">
    <property type="entry name" value="Golgi alpha-mannosidase II"/>
    <property type="match status" value="1"/>
</dbReference>
<feature type="signal peptide" evidence="1">
    <location>
        <begin position="1"/>
        <end position="20"/>
    </location>
</feature>
<dbReference type="AlphaFoldDB" id="A0A7V1LKD4"/>
<name>A0A7V1LKD4_CALAY</name>
<protein>
    <submittedName>
        <fullName evidence="3">Alpha-amylase</fullName>
    </submittedName>
</protein>
<proteinExistence type="predicted"/>
<dbReference type="CDD" id="cd11313">
    <property type="entry name" value="AmyAc_arch_bac_AmyA"/>
    <property type="match status" value="1"/>
</dbReference>
<dbReference type="Proteomes" id="UP000886005">
    <property type="component" value="Unassembled WGS sequence"/>
</dbReference>
<dbReference type="PANTHER" id="PTHR47786">
    <property type="entry name" value="ALPHA-1,4-GLUCAN:MALTOSE-1-PHOSPHATE MALTOSYLTRANSFERASE"/>
    <property type="match status" value="1"/>
</dbReference>
<feature type="chain" id="PRO_5030711290" evidence="1">
    <location>
        <begin position="21"/>
        <end position="452"/>
    </location>
</feature>
<dbReference type="EMBL" id="DRLD01000079">
    <property type="protein sequence ID" value="HED09636.1"/>
    <property type="molecule type" value="Genomic_DNA"/>
</dbReference>
<organism evidence="3">
    <name type="scientific">Caldithrix abyssi</name>
    <dbReference type="NCBI Taxonomy" id="187145"/>
    <lineage>
        <taxon>Bacteria</taxon>
        <taxon>Pseudomonadati</taxon>
        <taxon>Calditrichota</taxon>
        <taxon>Calditrichia</taxon>
        <taxon>Calditrichales</taxon>
        <taxon>Calditrichaceae</taxon>
        <taxon>Caldithrix</taxon>
    </lineage>
</organism>
<dbReference type="SUPFAM" id="SSF51445">
    <property type="entry name" value="(Trans)glycosidases"/>
    <property type="match status" value="1"/>
</dbReference>
<dbReference type="GO" id="GO:0005975">
    <property type="term" value="P:carbohydrate metabolic process"/>
    <property type="evidence" value="ECO:0007669"/>
    <property type="project" value="InterPro"/>
</dbReference>
<dbReference type="SUPFAM" id="SSF51011">
    <property type="entry name" value="Glycosyl hydrolase domain"/>
    <property type="match status" value="1"/>
</dbReference>
<dbReference type="InterPro" id="IPR006047">
    <property type="entry name" value="GH13_cat_dom"/>
</dbReference>
<feature type="domain" description="Glycosyl hydrolase family 13 catalytic" evidence="2">
    <location>
        <begin position="31"/>
        <end position="348"/>
    </location>
</feature>
<gene>
    <name evidence="3" type="ORF">ENJ10_03025</name>
</gene>
<accession>A0A7V1LKD4</accession>
<dbReference type="InterPro" id="IPR013780">
    <property type="entry name" value="Glyco_hydro_b"/>
</dbReference>
<dbReference type="SMART" id="SM00642">
    <property type="entry name" value="Aamy"/>
    <property type="match status" value="1"/>
</dbReference>
<evidence type="ECO:0000259" key="2">
    <source>
        <dbReference type="SMART" id="SM00642"/>
    </source>
</evidence>
<dbReference type="InterPro" id="IPR017853">
    <property type="entry name" value="GH"/>
</dbReference>
<sequence>MRIRALFLGLSLFFLLTACQKGGETPLKKIQSIVTHPHWAAGATIYEVNIRQYTPEGTFNAFRSHLPRLKKLGVDILWLMPVQPIGIKNRKGSLGSYYSIKDYRAVNPEFGNSGDLKALINEAHDLGMYVILDWVANHTAWDHPWAQKHPGFYEKDKSGAFIPPVADWTDVISLDYDNKAMRDSMAAAMRFWLEEYNMDGFRCDVAEMVPLDFWDGLRPWLEEVKPVFMLAEGETAILHNRAFDMTYSWKMFKTFNAIARGKKKAAAIDELLLEESRIYPPTALRMRFITNHDENSWNGTIAERLGPAERAMAVLMCTLPGKPLLYSGQEAGNGKALRFFDKDTIEWRESPLTDFYAALFNSYRRHPALHKGDMKRLPLPGKPAVYAFLRQWKDEQVLVIVNLSGKRESFTFEGMTGISGTWRDIFSAETVIDPETHSWRLPPWGYVVGILK</sequence>
<dbReference type="PROSITE" id="PS51257">
    <property type="entry name" value="PROKAR_LIPOPROTEIN"/>
    <property type="match status" value="1"/>
</dbReference>
<dbReference type="Pfam" id="PF16657">
    <property type="entry name" value="Malt_amylase_C"/>
    <property type="match status" value="1"/>
</dbReference>
<keyword evidence="1" id="KW-0732">Signal</keyword>
<dbReference type="InterPro" id="IPR032091">
    <property type="entry name" value="Malt_amylase-like_C"/>
</dbReference>